<evidence type="ECO:0000259" key="7">
    <source>
        <dbReference type="SMART" id="SM01370"/>
    </source>
</evidence>
<evidence type="ECO:0000256" key="2">
    <source>
        <dbReference type="ARBA" id="ARBA00009368"/>
    </source>
</evidence>
<proteinExistence type="inferred from homology"/>
<comment type="subcellular location">
    <subcellularLocation>
        <location evidence="1">Nucleus</location>
    </subcellularLocation>
</comment>
<evidence type="ECO:0000256" key="4">
    <source>
        <dbReference type="ARBA" id="ARBA00023163"/>
    </source>
</evidence>
<keyword evidence="4" id="KW-0804">Transcription</keyword>
<name>A0ABQ9XNJ9_9EUKA</name>
<dbReference type="PANTHER" id="PTHR12228">
    <property type="entry name" value="TRANSCRIPTION INITIATION FACTOR TFIID 55 KD SUBUNIT-RELATED"/>
    <property type="match status" value="1"/>
</dbReference>
<keyword evidence="9" id="KW-1185">Reference proteome</keyword>
<comment type="similarity">
    <text evidence="2">Belongs to the TAF7 family.</text>
</comment>
<evidence type="ECO:0000313" key="8">
    <source>
        <dbReference type="EMBL" id="KAK2952374.1"/>
    </source>
</evidence>
<accession>A0ABQ9XNJ9</accession>
<dbReference type="SMART" id="SM01370">
    <property type="entry name" value="TAFII55_N"/>
    <property type="match status" value="1"/>
</dbReference>
<protein>
    <submittedName>
        <fullName evidence="8">Transcription initiation factor TFIID subunit 7</fullName>
    </submittedName>
</protein>
<feature type="region of interest" description="Disordered" evidence="6">
    <location>
        <begin position="201"/>
        <end position="223"/>
    </location>
</feature>
<evidence type="ECO:0000256" key="6">
    <source>
        <dbReference type="SAM" id="MobiDB-lite"/>
    </source>
</evidence>
<dbReference type="CDD" id="cd08047">
    <property type="entry name" value="TAF7"/>
    <property type="match status" value="1"/>
</dbReference>
<evidence type="ECO:0000313" key="9">
    <source>
        <dbReference type="Proteomes" id="UP001281761"/>
    </source>
</evidence>
<sequence>MSRVQDDYFQLEKQFILRAPPKVADSIREKIHKCTTGEPGDPFNISFINHDPHHAHVEIDNQRYPATLVNLPCIIESQKSFDNKTFFKTADISQMLIVHEQDETPLHVYDRDSGITPPTRKIRRRRWRHRPYEGKDVKPVATEYPRSVCVELIKTSDVPKRPISYLLRAGSSNLEPVESLPEEEKKQIEKHITAHKSTLAPLTQPQQSPPAPSPSPSTQPLSASVIPVNINPQRPYPAAMRPNFTQQGMNTHFRQPIMIHANYPIGMAGQIPPLPQLNPARSPLVGVPTYFPQFLASPYRTFPKKT</sequence>
<dbReference type="EMBL" id="JARBJD010000104">
    <property type="protein sequence ID" value="KAK2952374.1"/>
    <property type="molecule type" value="Genomic_DNA"/>
</dbReference>
<gene>
    <name evidence="8" type="ORF">BLNAU_12636</name>
</gene>
<feature type="compositionally biased region" description="Pro residues" evidence="6">
    <location>
        <begin position="207"/>
        <end position="217"/>
    </location>
</feature>
<dbReference type="InterPro" id="IPR006751">
    <property type="entry name" value="TAFII55_prot_cons_reg"/>
</dbReference>
<dbReference type="Pfam" id="PF04658">
    <property type="entry name" value="TAFII55_N"/>
    <property type="match status" value="1"/>
</dbReference>
<keyword evidence="3" id="KW-0805">Transcription regulation</keyword>
<dbReference type="InterPro" id="IPR037817">
    <property type="entry name" value="TAF7"/>
</dbReference>
<feature type="domain" description="TAFII55 protein conserved region" evidence="7">
    <location>
        <begin position="11"/>
        <end position="178"/>
    </location>
</feature>
<dbReference type="PANTHER" id="PTHR12228:SF0">
    <property type="entry name" value="TATA-BOX BINDING PROTEIN ASSOCIATED FACTOR 7"/>
    <property type="match status" value="1"/>
</dbReference>
<evidence type="ECO:0000256" key="3">
    <source>
        <dbReference type="ARBA" id="ARBA00023015"/>
    </source>
</evidence>
<organism evidence="8 9">
    <name type="scientific">Blattamonas nauphoetae</name>
    <dbReference type="NCBI Taxonomy" id="2049346"/>
    <lineage>
        <taxon>Eukaryota</taxon>
        <taxon>Metamonada</taxon>
        <taxon>Preaxostyla</taxon>
        <taxon>Oxymonadida</taxon>
        <taxon>Blattamonas</taxon>
    </lineage>
</organism>
<keyword evidence="5" id="KW-0539">Nucleus</keyword>
<comment type="caution">
    <text evidence="8">The sequence shown here is derived from an EMBL/GenBank/DDBJ whole genome shotgun (WGS) entry which is preliminary data.</text>
</comment>
<evidence type="ECO:0000256" key="1">
    <source>
        <dbReference type="ARBA" id="ARBA00004123"/>
    </source>
</evidence>
<reference evidence="8 9" key="1">
    <citation type="journal article" date="2022" name="bioRxiv">
        <title>Genomics of Preaxostyla Flagellates Illuminates Evolutionary Transitions and the Path Towards Mitochondrial Loss.</title>
        <authorList>
            <person name="Novak L.V.F."/>
            <person name="Treitli S.C."/>
            <person name="Pyrih J."/>
            <person name="Halakuc P."/>
            <person name="Pipaliya S.V."/>
            <person name="Vacek V."/>
            <person name="Brzon O."/>
            <person name="Soukal P."/>
            <person name="Eme L."/>
            <person name="Dacks J.B."/>
            <person name="Karnkowska A."/>
            <person name="Elias M."/>
            <person name="Hampl V."/>
        </authorList>
    </citation>
    <scope>NUCLEOTIDE SEQUENCE [LARGE SCALE GENOMIC DNA]</scope>
    <source>
        <strain evidence="8">NAU3</strain>
        <tissue evidence="8">Gut</tissue>
    </source>
</reference>
<dbReference type="Proteomes" id="UP001281761">
    <property type="component" value="Unassembled WGS sequence"/>
</dbReference>
<evidence type="ECO:0000256" key="5">
    <source>
        <dbReference type="ARBA" id="ARBA00023242"/>
    </source>
</evidence>